<dbReference type="PANTHER" id="PTHR11102">
    <property type="entry name" value="SEL-1-LIKE PROTEIN"/>
    <property type="match status" value="1"/>
</dbReference>
<evidence type="ECO:0000313" key="3">
    <source>
        <dbReference type="Proteomes" id="UP001211065"/>
    </source>
</evidence>
<dbReference type="SMART" id="SM00671">
    <property type="entry name" value="SEL1"/>
    <property type="match status" value="4"/>
</dbReference>
<dbReference type="EMBL" id="JADGJW010000142">
    <property type="protein sequence ID" value="KAJ3223144.1"/>
    <property type="molecule type" value="Genomic_DNA"/>
</dbReference>
<dbReference type="Gene3D" id="1.25.40.10">
    <property type="entry name" value="Tetratricopeptide repeat domain"/>
    <property type="match status" value="2"/>
</dbReference>
<proteinExistence type="inferred from homology"/>
<evidence type="ECO:0000256" key="1">
    <source>
        <dbReference type="ARBA" id="ARBA00038101"/>
    </source>
</evidence>
<reference evidence="2" key="1">
    <citation type="submission" date="2020-05" db="EMBL/GenBank/DDBJ databases">
        <title>Phylogenomic resolution of chytrid fungi.</title>
        <authorList>
            <person name="Stajich J.E."/>
            <person name="Amses K."/>
            <person name="Simmons R."/>
            <person name="Seto K."/>
            <person name="Myers J."/>
            <person name="Bonds A."/>
            <person name="Quandt C.A."/>
            <person name="Barry K."/>
            <person name="Liu P."/>
            <person name="Grigoriev I."/>
            <person name="Longcore J.E."/>
            <person name="James T.Y."/>
        </authorList>
    </citation>
    <scope>NUCLEOTIDE SEQUENCE</scope>
    <source>
        <strain evidence="2">JEL0476</strain>
    </source>
</reference>
<keyword evidence="3" id="KW-1185">Reference proteome</keyword>
<dbReference type="Proteomes" id="UP001211065">
    <property type="component" value="Unassembled WGS sequence"/>
</dbReference>
<dbReference type="InterPro" id="IPR011990">
    <property type="entry name" value="TPR-like_helical_dom_sf"/>
</dbReference>
<dbReference type="PANTHER" id="PTHR11102:SF161">
    <property type="match status" value="1"/>
</dbReference>
<dbReference type="GO" id="GO:0036503">
    <property type="term" value="P:ERAD pathway"/>
    <property type="evidence" value="ECO:0007669"/>
    <property type="project" value="TreeGrafter"/>
</dbReference>
<dbReference type="SUPFAM" id="SSF81901">
    <property type="entry name" value="HCP-like"/>
    <property type="match status" value="1"/>
</dbReference>
<comment type="similarity">
    <text evidence="1">Belongs to the sel-1 family.</text>
</comment>
<dbReference type="AlphaFoldDB" id="A0AAD5Y180"/>
<evidence type="ECO:0000313" key="2">
    <source>
        <dbReference type="EMBL" id="KAJ3223144.1"/>
    </source>
</evidence>
<name>A0AAD5Y180_9FUNG</name>
<dbReference type="InterPro" id="IPR006597">
    <property type="entry name" value="Sel1-like"/>
</dbReference>
<accession>A0AAD5Y180</accession>
<dbReference type="Pfam" id="PF08238">
    <property type="entry name" value="Sel1"/>
    <property type="match status" value="5"/>
</dbReference>
<organism evidence="2 3">
    <name type="scientific">Clydaea vesicula</name>
    <dbReference type="NCBI Taxonomy" id="447962"/>
    <lineage>
        <taxon>Eukaryota</taxon>
        <taxon>Fungi</taxon>
        <taxon>Fungi incertae sedis</taxon>
        <taxon>Chytridiomycota</taxon>
        <taxon>Chytridiomycota incertae sedis</taxon>
        <taxon>Chytridiomycetes</taxon>
        <taxon>Lobulomycetales</taxon>
        <taxon>Lobulomycetaceae</taxon>
        <taxon>Clydaea</taxon>
    </lineage>
</organism>
<sequence>MVTLTLVQKPLLNFCIILRSRILGFSMVTMLAKGLPGVRKDEKKILELLNTLSLKNHGPSKYVLALKYLDNNIMDNKNIKTFSEDEKVKIEKGIALLEEAAALGYAQACAQLGHMYQKGIFVEENVNKAFHYLTLAAKDEDFSEAQFLLGNCYNYGAGAKKDLLKAHELYLKAATRGLSVAQHNVALSFEKGIKNPSFQEGGPEYLIEKEMWKAVEYYTLAAEQGFQLSCLNLGKHYLYGLKDGSIKQDVKLARKFFERCLAVDSEFKVQAELYLEDVKEVEKSQENSKFSREIKSGERFCVII</sequence>
<dbReference type="InterPro" id="IPR050767">
    <property type="entry name" value="Sel1_AlgK"/>
</dbReference>
<comment type="caution">
    <text evidence="2">The sequence shown here is derived from an EMBL/GenBank/DDBJ whole genome shotgun (WGS) entry which is preliminary data.</text>
</comment>
<dbReference type="GO" id="GO:0005789">
    <property type="term" value="C:endoplasmic reticulum membrane"/>
    <property type="evidence" value="ECO:0007669"/>
    <property type="project" value="TreeGrafter"/>
</dbReference>
<gene>
    <name evidence="2" type="ORF">HK099_001491</name>
</gene>
<protein>
    <submittedName>
        <fullName evidence="2">Uncharacterized protein</fullName>
    </submittedName>
</protein>